<dbReference type="EMBL" id="WNXQ01000007">
    <property type="protein sequence ID" value="MWB78887.1"/>
    <property type="molecule type" value="Genomic_DNA"/>
</dbReference>
<evidence type="ECO:0008006" key="4">
    <source>
        <dbReference type="Google" id="ProtNLM"/>
    </source>
</evidence>
<protein>
    <recommendedName>
        <fullName evidence="4">NADH dehydrogenase subunit E</fullName>
    </recommendedName>
</protein>
<evidence type="ECO:0000313" key="2">
    <source>
        <dbReference type="EMBL" id="MWB78887.1"/>
    </source>
</evidence>
<reference evidence="2 3" key="1">
    <citation type="submission" date="2019-11" db="EMBL/GenBank/DDBJ databases">
        <title>Pseudooceanicola pacifica sp. nov., isolated from deep-sea sediment of the Pacific Ocean.</title>
        <authorList>
            <person name="Lyu L."/>
        </authorList>
    </citation>
    <scope>NUCLEOTIDE SEQUENCE [LARGE SCALE GENOMIC DNA]</scope>
    <source>
        <strain evidence="2 3">216_PA32_1</strain>
    </source>
</reference>
<gene>
    <name evidence="2" type="ORF">GLS40_12680</name>
</gene>
<feature type="chain" id="PRO_5032457772" description="NADH dehydrogenase subunit E" evidence="1">
    <location>
        <begin position="22"/>
        <end position="89"/>
    </location>
</feature>
<organism evidence="2 3">
    <name type="scientific">Pseudooceanicola pacificus</name>
    <dbReference type="NCBI Taxonomy" id="2676438"/>
    <lineage>
        <taxon>Bacteria</taxon>
        <taxon>Pseudomonadati</taxon>
        <taxon>Pseudomonadota</taxon>
        <taxon>Alphaproteobacteria</taxon>
        <taxon>Rhodobacterales</taxon>
        <taxon>Paracoccaceae</taxon>
        <taxon>Pseudooceanicola</taxon>
    </lineage>
</organism>
<evidence type="ECO:0000256" key="1">
    <source>
        <dbReference type="SAM" id="SignalP"/>
    </source>
</evidence>
<name>A0A844W4W6_9RHOB</name>
<dbReference type="Proteomes" id="UP000443843">
    <property type="component" value="Unassembled WGS sequence"/>
</dbReference>
<comment type="caution">
    <text evidence="2">The sequence shown here is derived from an EMBL/GenBank/DDBJ whole genome shotgun (WGS) entry which is preliminary data.</text>
</comment>
<evidence type="ECO:0000313" key="3">
    <source>
        <dbReference type="Proteomes" id="UP000443843"/>
    </source>
</evidence>
<accession>A0A844W4W6</accession>
<dbReference type="AlphaFoldDB" id="A0A844W4W6"/>
<keyword evidence="1" id="KW-0732">Signal</keyword>
<sequence>MTAAIAALALTSACAMPPQGASPEQMAAYDNAVASMGCEMRTEREYLAVELQTGLTREQTIQAGQFRMASGAAVPLEGGGVKLVTGACA</sequence>
<keyword evidence="3" id="KW-1185">Reference proteome</keyword>
<proteinExistence type="predicted"/>
<feature type="signal peptide" evidence="1">
    <location>
        <begin position="1"/>
        <end position="21"/>
    </location>
</feature>